<dbReference type="PANTHER" id="PTHR47481:SF31">
    <property type="entry name" value="OS01G0873500 PROTEIN"/>
    <property type="match status" value="1"/>
</dbReference>
<protein>
    <recommendedName>
        <fullName evidence="3">Retrotransposon Copia-like N-terminal domain-containing protein</fullName>
    </recommendedName>
</protein>
<evidence type="ECO:0000313" key="1">
    <source>
        <dbReference type="EMBL" id="KAK2641292.1"/>
    </source>
</evidence>
<organism evidence="1 2">
    <name type="scientific">Dipteronia dyeriana</name>
    <dbReference type="NCBI Taxonomy" id="168575"/>
    <lineage>
        <taxon>Eukaryota</taxon>
        <taxon>Viridiplantae</taxon>
        <taxon>Streptophyta</taxon>
        <taxon>Embryophyta</taxon>
        <taxon>Tracheophyta</taxon>
        <taxon>Spermatophyta</taxon>
        <taxon>Magnoliopsida</taxon>
        <taxon>eudicotyledons</taxon>
        <taxon>Gunneridae</taxon>
        <taxon>Pentapetalae</taxon>
        <taxon>rosids</taxon>
        <taxon>malvids</taxon>
        <taxon>Sapindales</taxon>
        <taxon>Sapindaceae</taxon>
        <taxon>Hippocastanoideae</taxon>
        <taxon>Acereae</taxon>
        <taxon>Dipteronia</taxon>
    </lineage>
</organism>
<keyword evidence="2" id="KW-1185">Reference proteome</keyword>
<sequence length="132" mass="14600">MAIMTNTLISHEEENQDASSSSSKASEFASLAKAFKLNLQVKLDNENYISWKAQVIPIIKAFELEDFISGLKPTPPKFVEIASVDGGDKQLVLNKEYSYGKKSDQLLLSWLFSSISQTIIGQVTDCSSSFEV</sequence>
<evidence type="ECO:0000313" key="2">
    <source>
        <dbReference type="Proteomes" id="UP001280121"/>
    </source>
</evidence>
<proteinExistence type="predicted"/>
<evidence type="ECO:0008006" key="3">
    <source>
        <dbReference type="Google" id="ProtNLM"/>
    </source>
</evidence>
<accession>A0AAD9TSQ1</accession>
<dbReference type="Proteomes" id="UP001280121">
    <property type="component" value="Unassembled WGS sequence"/>
</dbReference>
<dbReference type="EMBL" id="JANJYI010000007">
    <property type="protein sequence ID" value="KAK2641292.1"/>
    <property type="molecule type" value="Genomic_DNA"/>
</dbReference>
<dbReference type="PANTHER" id="PTHR47481">
    <property type="match status" value="1"/>
</dbReference>
<name>A0AAD9TSQ1_9ROSI</name>
<gene>
    <name evidence="1" type="ORF">Ddye_023055</name>
</gene>
<dbReference type="AlphaFoldDB" id="A0AAD9TSQ1"/>
<comment type="caution">
    <text evidence="1">The sequence shown here is derived from an EMBL/GenBank/DDBJ whole genome shotgun (WGS) entry which is preliminary data.</text>
</comment>
<reference evidence="1" key="1">
    <citation type="journal article" date="2023" name="Plant J.">
        <title>Genome sequences and population genomics provide insights into the demographic history, inbreeding, and mutation load of two 'living fossil' tree species of Dipteronia.</title>
        <authorList>
            <person name="Feng Y."/>
            <person name="Comes H.P."/>
            <person name="Chen J."/>
            <person name="Zhu S."/>
            <person name="Lu R."/>
            <person name="Zhang X."/>
            <person name="Li P."/>
            <person name="Qiu J."/>
            <person name="Olsen K.M."/>
            <person name="Qiu Y."/>
        </authorList>
    </citation>
    <scope>NUCLEOTIDE SEQUENCE</scope>
    <source>
        <strain evidence="1">KIB01</strain>
    </source>
</reference>